<dbReference type="Proteomes" id="UP000009315">
    <property type="component" value="Unassembled WGS sequence"/>
</dbReference>
<protein>
    <submittedName>
        <fullName evidence="1">Uncharacterized protein</fullName>
    </submittedName>
</protein>
<sequence length="1012" mass="110309">MLRLALVKKSVIFFLLPALVIALIMPGSFAYAVAQNDAKVPGLIEGNLLQKIGPPSLPDISREARANGLRPASLKNVNLKLKPGVNWLNEAQVRAIRDHAGGGKINSSFLPSVEPGKIYIDPFSLLALEFVRGEGGTFYILLADDDKIVDELSIPEQTVFLNEANLTYLAHGVNISSYKIKSGATERAGFNFYFDEKHTLPGYDQEGKRVEVALKGSINVDSPAVEVKYTADSGYKFIYFASQRAEVQAELLAQLKKEVKIPLYDFTVPAEGCKITVGFFLVLGVDGKITLEFSVSQSSSVRAGLQGNTSYYLPTSFHAVKEVSFAFTPENLSLSADIKGETSLLAEAAFDILGKGKVILDNKIGVLLEAKASVQGGGSDYLSIKGDGFAKINGRVKIKSFDENKTIYEYKYPVFNYVKERSGSYNIEIAEACAYRDLIQGSIVEKGTGKPFANQEILLKVTDSSGREKVLNSFTDSLGHFSRSFDLKKGDRVRVKIPGNVDLWSYPREASFPYNHIAVEAADYLSNTIKGHVSSSGQGNLPYNGPVSLFIERSNNIPLRCEEDISLPVDYTIRLQAQSSGGFFQLQGVDLRPFDRVYAVVDREGFTINSAKVGADGITVHVDGGYLQEAHSLSSSNSTVVLGGSGTVLPFGGEADFQVAALYPHCTEPENSLKSKEWRLRFTPVAGKGYSFAGTGSWELDLHSPAGLIADPSDRFRSSLPGGRSVNYHVFETVKFYVEGKKLEYFHEAKTCEAERYNSLAGKIEKNVPMVGSIPAGFFLKTLEAIMLNLAEQPPSESPATGMSTTLSAQNCAAGATVKYYPSATAATPSYSKNIKFSVLNGQQRVESGTRDPILLWDKRAGTKVVQYQEFPGKESVRYDLDDYIPELQNVPFILKGMERVNGIPCQVWEKSKKIDPIMNIYVKVQLFIAPDSNLPLKVVFLDGYYQKIELNFANWQKASASGSQALGSANSGLFMTPFGGIRLPAVQLELPASAGGRAEESAMGENGSGNT</sequence>
<organism evidence="1 2">
    <name type="scientific">Desulforamulus hydrothermalis Lam5 = DSM 18033</name>
    <dbReference type="NCBI Taxonomy" id="1121428"/>
    <lineage>
        <taxon>Bacteria</taxon>
        <taxon>Bacillati</taxon>
        <taxon>Bacillota</taxon>
        <taxon>Clostridia</taxon>
        <taxon>Eubacteriales</taxon>
        <taxon>Peptococcaceae</taxon>
        <taxon>Desulforamulus</taxon>
    </lineage>
</organism>
<gene>
    <name evidence="1" type="ORF">DESHY_10089</name>
</gene>
<keyword evidence="2" id="KW-1185">Reference proteome</keyword>
<reference evidence="1 2" key="1">
    <citation type="journal article" date="2013" name="Genome Announc.">
        <title>Genome Sequence of the Sulfate-Reducing Bacterium Desulfotomaculum hydrothermale Lam5(T).</title>
        <authorList>
            <person name="Amin O."/>
            <person name="Fardeau M.L."/>
            <person name="Valette O."/>
            <person name="Hirschler-Rea A."/>
            <person name="Barbe V."/>
            <person name="Medigue C."/>
            <person name="Vacherie B."/>
            <person name="Ollivier B."/>
            <person name="Bertin P.N."/>
            <person name="Dolla A."/>
        </authorList>
    </citation>
    <scope>NUCLEOTIDE SEQUENCE [LARGE SCALE GENOMIC DNA]</scope>
    <source>
        <strain evidence="2">Lam5 / DSM 18033</strain>
    </source>
</reference>
<comment type="caution">
    <text evidence="1">The sequence shown here is derived from an EMBL/GenBank/DDBJ whole genome shotgun (WGS) entry which is preliminary data.</text>
</comment>
<dbReference type="STRING" id="1121428.DESHY_10089"/>
<accession>K8DWV7</accession>
<dbReference type="AlphaFoldDB" id="K8DWV7"/>
<evidence type="ECO:0000313" key="2">
    <source>
        <dbReference type="Proteomes" id="UP000009315"/>
    </source>
</evidence>
<evidence type="ECO:0000313" key="1">
    <source>
        <dbReference type="EMBL" id="CCO06929.1"/>
    </source>
</evidence>
<dbReference type="EMBL" id="CAOS01000001">
    <property type="protein sequence ID" value="CCO06929.1"/>
    <property type="molecule type" value="Genomic_DNA"/>
</dbReference>
<dbReference type="RefSeq" id="WP_008409590.1">
    <property type="nucleotide sequence ID" value="NZ_CAOS01000001.1"/>
</dbReference>
<name>K8DWV7_9FIRM</name>
<proteinExistence type="predicted"/>